<evidence type="ECO:0000313" key="2">
    <source>
        <dbReference type="EMBL" id="HIV61352.1"/>
    </source>
</evidence>
<evidence type="ECO:0000256" key="1">
    <source>
        <dbReference type="SAM" id="Phobius"/>
    </source>
</evidence>
<proteinExistence type="predicted"/>
<feature type="transmembrane region" description="Helical" evidence="1">
    <location>
        <begin position="83"/>
        <end position="101"/>
    </location>
</feature>
<sequence length="129" mass="14768">MMISKNNIKAISVILLFYIAIESIGITCPIKFLTGISCAGCGMSRAFLAALKLDFVSAFHFHPLFWLVIPTVLLFVFRNKITFFKICFILIVAIFIITYLIRMFQPNDDIVVFEPQAGFIYRVIHKLIQ</sequence>
<keyword evidence="1" id="KW-0812">Transmembrane</keyword>
<accession>A0A9D1PG39</accession>
<dbReference type="AlphaFoldDB" id="A0A9D1PG39"/>
<feature type="transmembrane region" description="Helical" evidence="1">
    <location>
        <begin position="58"/>
        <end position="77"/>
    </location>
</feature>
<evidence type="ECO:0000313" key="3">
    <source>
        <dbReference type="Proteomes" id="UP000886808"/>
    </source>
</evidence>
<dbReference type="Proteomes" id="UP000886808">
    <property type="component" value="Unassembled WGS sequence"/>
</dbReference>
<feature type="transmembrane region" description="Helical" evidence="1">
    <location>
        <begin position="7"/>
        <end position="26"/>
    </location>
</feature>
<keyword evidence="1" id="KW-0472">Membrane</keyword>
<organism evidence="2 3">
    <name type="scientific">Candidatus Butyricicoccus avistercoris</name>
    <dbReference type="NCBI Taxonomy" id="2838518"/>
    <lineage>
        <taxon>Bacteria</taxon>
        <taxon>Bacillati</taxon>
        <taxon>Bacillota</taxon>
        <taxon>Clostridia</taxon>
        <taxon>Eubacteriales</taxon>
        <taxon>Butyricicoccaceae</taxon>
        <taxon>Butyricicoccus</taxon>
    </lineage>
</organism>
<dbReference type="Pfam" id="PF10825">
    <property type="entry name" value="DUF2752"/>
    <property type="match status" value="1"/>
</dbReference>
<comment type="caution">
    <text evidence="2">The sequence shown here is derived from an EMBL/GenBank/DDBJ whole genome shotgun (WGS) entry which is preliminary data.</text>
</comment>
<keyword evidence="1" id="KW-1133">Transmembrane helix</keyword>
<dbReference type="EMBL" id="DXIE01000005">
    <property type="protein sequence ID" value="HIV61352.1"/>
    <property type="molecule type" value="Genomic_DNA"/>
</dbReference>
<name>A0A9D1PG39_9FIRM</name>
<reference evidence="2" key="1">
    <citation type="journal article" date="2021" name="PeerJ">
        <title>Extensive microbial diversity within the chicken gut microbiome revealed by metagenomics and culture.</title>
        <authorList>
            <person name="Gilroy R."/>
            <person name="Ravi A."/>
            <person name="Getino M."/>
            <person name="Pursley I."/>
            <person name="Horton D.L."/>
            <person name="Alikhan N.F."/>
            <person name="Baker D."/>
            <person name="Gharbi K."/>
            <person name="Hall N."/>
            <person name="Watson M."/>
            <person name="Adriaenssens E.M."/>
            <person name="Foster-Nyarko E."/>
            <person name="Jarju S."/>
            <person name="Secka A."/>
            <person name="Antonio M."/>
            <person name="Oren A."/>
            <person name="Chaudhuri R.R."/>
            <person name="La Ragione R."/>
            <person name="Hildebrand F."/>
            <person name="Pallen M.J."/>
        </authorList>
    </citation>
    <scope>NUCLEOTIDE SEQUENCE</scope>
    <source>
        <strain evidence="2">CHK193-4272</strain>
    </source>
</reference>
<dbReference type="InterPro" id="IPR021215">
    <property type="entry name" value="DUF2752"/>
</dbReference>
<gene>
    <name evidence="2" type="ORF">H9746_00645</name>
</gene>
<protein>
    <submittedName>
        <fullName evidence="2">DUF2752 domain-containing protein</fullName>
    </submittedName>
</protein>
<reference evidence="2" key="2">
    <citation type="submission" date="2021-04" db="EMBL/GenBank/DDBJ databases">
        <authorList>
            <person name="Gilroy R."/>
        </authorList>
    </citation>
    <scope>NUCLEOTIDE SEQUENCE</scope>
    <source>
        <strain evidence="2">CHK193-4272</strain>
    </source>
</reference>